<dbReference type="EMBL" id="CP018866">
    <property type="protein sequence ID" value="AST92753.1"/>
    <property type="molecule type" value="Genomic_DNA"/>
</dbReference>
<reference evidence="1 2" key="1">
    <citation type="submission" date="2016-12" db="EMBL/GenBank/DDBJ databases">
        <title>The whole genome sequencing and assembly of Bacillus cohnii DSM 6307T strain.</title>
        <authorList>
            <person name="Lee Y.-J."/>
            <person name="Yi H."/>
            <person name="Bahn Y.-S."/>
            <person name="Kim J.F."/>
            <person name="Lee D.-W."/>
        </authorList>
    </citation>
    <scope>NUCLEOTIDE SEQUENCE [LARGE SCALE GENOMIC DNA]</scope>
    <source>
        <strain evidence="1 2">DSM 6307</strain>
    </source>
</reference>
<sequence length="65" mass="7209">MSPLSSFGEVKVVKAGEEPLLHLRVLGVVYLFLVKKGGTAKLTPFVLLLDEGSFYIFQEFFSTTI</sequence>
<evidence type="ECO:0000313" key="1">
    <source>
        <dbReference type="EMBL" id="AST92753.1"/>
    </source>
</evidence>
<dbReference type="Proteomes" id="UP000215224">
    <property type="component" value="Chromosome"/>
</dbReference>
<accession>A0A223KTV5</accession>
<name>A0A223KTV5_9BACI</name>
<dbReference type="KEGG" id="bcoh:BC6307_16400"/>
<protein>
    <submittedName>
        <fullName evidence="1">Uncharacterized protein</fullName>
    </submittedName>
</protein>
<gene>
    <name evidence="1" type="ORF">BC6307_16400</name>
</gene>
<evidence type="ECO:0000313" key="2">
    <source>
        <dbReference type="Proteomes" id="UP000215224"/>
    </source>
</evidence>
<dbReference type="AlphaFoldDB" id="A0A223KTV5"/>
<organism evidence="1 2">
    <name type="scientific">Sutcliffiella cohnii</name>
    <dbReference type="NCBI Taxonomy" id="33932"/>
    <lineage>
        <taxon>Bacteria</taxon>
        <taxon>Bacillati</taxon>
        <taxon>Bacillota</taxon>
        <taxon>Bacilli</taxon>
        <taxon>Bacillales</taxon>
        <taxon>Bacillaceae</taxon>
        <taxon>Sutcliffiella</taxon>
    </lineage>
</organism>
<keyword evidence="2" id="KW-1185">Reference proteome</keyword>
<proteinExistence type="predicted"/>